<dbReference type="EMBL" id="PQIB02000001">
    <property type="protein sequence ID" value="RLN42729.1"/>
    <property type="molecule type" value="Genomic_DNA"/>
</dbReference>
<evidence type="ECO:0000256" key="1">
    <source>
        <dbReference type="SAM" id="MobiDB-lite"/>
    </source>
</evidence>
<feature type="compositionally biased region" description="Basic and acidic residues" evidence="1">
    <location>
        <begin position="44"/>
        <end position="58"/>
    </location>
</feature>
<dbReference type="Proteomes" id="UP000275267">
    <property type="component" value="Unassembled WGS sequence"/>
</dbReference>
<sequence length="254" mass="27862">MSPSPSPAPPQQPPPKAYIFTAPPPALQAPGVQPPSPLGTADRVSVEHEQDNTEKRSPVPDPNINPELVPRVGMSFKTQADAKKYFARYGQEVGFGVKLYRSRPESKWVNCIREGASKYYKPGQDQNLIDHHNVICTKDGMDNGQDESSNSDDGDEDGQQPAENTMTGLNTVGGGVNKKRGHPPGAKNKVKSAEAGEKAQEADQRKESMTSRRRGRPPGAKNKVQPVTTLQDEVEPETDRPRRRRLVHLADLDD</sequence>
<feature type="compositionally biased region" description="Polar residues" evidence="1">
    <location>
        <begin position="161"/>
        <end position="170"/>
    </location>
</feature>
<protein>
    <submittedName>
        <fullName evidence="2">Uncharacterized protein</fullName>
    </submittedName>
</protein>
<evidence type="ECO:0000313" key="2">
    <source>
        <dbReference type="EMBL" id="RLN42729.1"/>
    </source>
</evidence>
<comment type="caution">
    <text evidence="2">The sequence shown here is derived from an EMBL/GenBank/DDBJ whole genome shotgun (WGS) entry which is preliminary data.</text>
</comment>
<dbReference type="AlphaFoldDB" id="A0A3L6TR89"/>
<reference evidence="3" key="1">
    <citation type="journal article" date="2019" name="Nat. Commun.">
        <title>The genome of broomcorn millet.</title>
        <authorList>
            <person name="Zou C."/>
            <person name="Miki D."/>
            <person name="Li D."/>
            <person name="Tang Q."/>
            <person name="Xiao L."/>
            <person name="Rajput S."/>
            <person name="Deng P."/>
            <person name="Jia W."/>
            <person name="Huang R."/>
            <person name="Zhang M."/>
            <person name="Sun Y."/>
            <person name="Hu J."/>
            <person name="Fu X."/>
            <person name="Schnable P.S."/>
            <person name="Li F."/>
            <person name="Zhang H."/>
            <person name="Feng B."/>
            <person name="Zhu X."/>
            <person name="Liu R."/>
            <person name="Schnable J.C."/>
            <person name="Zhu J.-K."/>
            <person name="Zhang H."/>
        </authorList>
    </citation>
    <scope>NUCLEOTIDE SEQUENCE [LARGE SCALE GENOMIC DNA]</scope>
</reference>
<feature type="region of interest" description="Disordered" evidence="1">
    <location>
        <begin position="136"/>
        <end position="254"/>
    </location>
</feature>
<feature type="compositionally biased region" description="Pro residues" evidence="1">
    <location>
        <begin position="1"/>
        <end position="37"/>
    </location>
</feature>
<proteinExistence type="predicted"/>
<feature type="region of interest" description="Disordered" evidence="1">
    <location>
        <begin position="1"/>
        <end position="71"/>
    </location>
</feature>
<gene>
    <name evidence="2" type="ORF">C2845_PM01G42410</name>
</gene>
<feature type="compositionally biased region" description="Basic and acidic residues" evidence="1">
    <location>
        <begin position="191"/>
        <end position="210"/>
    </location>
</feature>
<feature type="compositionally biased region" description="Acidic residues" evidence="1">
    <location>
        <begin position="149"/>
        <end position="158"/>
    </location>
</feature>
<keyword evidence="3" id="KW-1185">Reference proteome</keyword>
<name>A0A3L6TR89_PANMI</name>
<organism evidence="2 3">
    <name type="scientific">Panicum miliaceum</name>
    <name type="common">Proso millet</name>
    <name type="synonym">Broomcorn millet</name>
    <dbReference type="NCBI Taxonomy" id="4540"/>
    <lineage>
        <taxon>Eukaryota</taxon>
        <taxon>Viridiplantae</taxon>
        <taxon>Streptophyta</taxon>
        <taxon>Embryophyta</taxon>
        <taxon>Tracheophyta</taxon>
        <taxon>Spermatophyta</taxon>
        <taxon>Magnoliopsida</taxon>
        <taxon>Liliopsida</taxon>
        <taxon>Poales</taxon>
        <taxon>Poaceae</taxon>
        <taxon>PACMAD clade</taxon>
        <taxon>Panicoideae</taxon>
        <taxon>Panicodae</taxon>
        <taxon>Paniceae</taxon>
        <taxon>Panicinae</taxon>
        <taxon>Panicum</taxon>
        <taxon>Panicum sect. Panicum</taxon>
    </lineage>
</organism>
<evidence type="ECO:0000313" key="3">
    <source>
        <dbReference type="Proteomes" id="UP000275267"/>
    </source>
</evidence>
<accession>A0A3L6TR89</accession>